<evidence type="ECO:0000313" key="2">
    <source>
        <dbReference type="EMBL" id="KAK4029813.1"/>
    </source>
</evidence>
<evidence type="ECO:0000256" key="1">
    <source>
        <dbReference type="SAM" id="MobiDB-lite"/>
    </source>
</evidence>
<dbReference type="EMBL" id="JAOYFB010000039">
    <property type="protein sequence ID" value="KAK4029813.1"/>
    <property type="molecule type" value="Genomic_DNA"/>
</dbReference>
<reference evidence="2 3" key="1">
    <citation type="journal article" date="2023" name="Nucleic Acids Res.">
        <title>The hologenome of Daphnia magna reveals possible DNA methylation and microbiome-mediated evolution of the host genome.</title>
        <authorList>
            <person name="Chaturvedi A."/>
            <person name="Li X."/>
            <person name="Dhandapani V."/>
            <person name="Marshall H."/>
            <person name="Kissane S."/>
            <person name="Cuenca-Cambronero M."/>
            <person name="Asole G."/>
            <person name="Calvet F."/>
            <person name="Ruiz-Romero M."/>
            <person name="Marangio P."/>
            <person name="Guigo R."/>
            <person name="Rago D."/>
            <person name="Mirbahai L."/>
            <person name="Eastwood N."/>
            <person name="Colbourne J.K."/>
            <person name="Zhou J."/>
            <person name="Mallon E."/>
            <person name="Orsini L."/>
        </authorList>
    </citation>
    <scope>NUCLEOTIDE SEQUENCE [LARGE SCALE GENOMIC DNA]</scope>
    <source>
        <strain evidence="2">LRV0_1</strain>
    </source>
</reference>
<name>A0ABR0AXI8_9CRUS</name>
<evidence type="ECO:0000313" key="3">
    <source>
        <dbReference type="Proteomes" id="UP001234178"/>
    </source>
</evidence>
<accession>A0ABR0AXI8</accession>
<sequence length="116" mass="12866">MVSLTPSRPLLPSDWSAAVYIVLSSSFIFCRRGKSQQHHKNWRVGAHQHGRRPAASQEEEEENSLPWPWSPPPSSTSGPPAGCLDNLLIENLTTPPYRDEGNHDAEGGGMIVIIRR</sequence>
<proteinExistence type="predicted"/>
<dbReference type="Proteomes" id="UP001234178">
    <property type="component" value="Unassembled WGS sequence"/>
</dbReference>
<keyword evidence="3" id="KW-1185">Reference proteome</keyword>
<feature type="compositionally biased region" description="Basic residues" evidence="1">
    <location>
        <begin position="39"/>
        <end position="52"/>
    </location>
</feature>
<comment type="caution">
    <text evidence="2">The sequence shown here is derived from an EMBL/GenBank/DDBJ whole genome shotgun (WGS) entry which is preliminary data.</text>
</comment>
<gene>
    <name evidence="2" type="ORF">OUZ56_022773</name>
</gene>
<protein>
    <submittedName>
        <fullName evidence="2">Uncharacterized protein</fullName>
    </submittedName>
</protein>
<organism evidence="2 3">
    <name type="scientific">Daphnia magna</name>
    <dbReference type="NCBI Taxonomy" id="35525"/>
    <lineage>
        <taxon>Eukaryota</taxon>
        <taxon>Metazoa</taxon>
        <taxon>Ecdysozoa</taxon>
        <taxon>Arthropoda</taxon>
        <taxon>Crustacea</taxon>
        <taxon>Branchiopoda</taxon>
        <taxon>Diplostraca</taxon>
        <taxon>Cladocera</taxon>
        <taxon>Anomopoda</taxon>
        <taxon>Daphniidae</taxon>
        <taxon>Daphnia</taxon>
    </lineage>
</organism>
<feature type="region of interest" description="Disordered" evidence="1">
    <location>
        <begin position="39"/>
        <end position="86"/>
    </location>
</feature>